<protein>
    <submittedName>
        <fullName evidence="2">DUF3305 domain-containing protein</fullName>
    </submittedName>
</protein>
<dbReference type="EMBL" id="CP040818">
    <property type="protein sequence ID" value="QDL92438.1"/>
    <property type="molecule type" value="Genomic_DNA"/>
</dbReference>
<dbReference type="InterPro" id="IPR021736">
    <property type="entry name" value="DUF3305"/>
</dbReference>
<dbReference type="Proteomes" id="UP000305888">
    <property type="component" value="Chromosome"/>
</dbReference>
<evidence type="ECO:0000256" key="1">
    <source>
        <dbReference type="SAM" id="MobiDB-lite"/>
    </source>
</evidence>
<evidence type="ECO:0000313" key="3">
    <source>
        <dbReference type="Proteomes" id="UP000305888"/>
    </source>
</evidence>
<dbReference type="KEGG" id="ppru:FDP22_12000"/>
<dbReference type="Pfam" id="PF11749">
    <property type="entry name" value="DUF3305"/>
    <property type="match status" value="1"/>
</dbReference>
<gene>
    <name evidence="2" type="ORF">FDP22_12000</name>
</gene>
<feature type="region of interest" description="Disordered" evidence="1">
    <location>
        <begin position="14"/>
        <end position="70"/>
    </location>
</feature>
<dbReference type="AlphaFoldDB" id="A0A5B8FHW8"/>
<keyword evidence="3" id="KW-1185">Reference proteome</keyword>
<proteinExistence type="predicted"/>
<dbReference type="OrthoDB" id="7271084at2"/>
<reference evidence="2 3" key="1">
    <citation type="submission" date="2019-06" db="EMBL/GenBank/DDBJ databases">
        <title>Genome sequence of Rhodobacteraceae bacterium D4M1.</title>
        <authorList>
            <person name="Cao J."/>
        </authorList>
    </citation>
    <scope>NUCLEOTIDE SEQUENCE [LARGE SCALE GENOMIC DNA]</scope>
    <source>
        <strain evidence="2 3">D4M1</strain>
    </source>
</reference>
<evidence type="ECO:0000313" key="2">
    <source>
        <dbReference type="EMBL" id="QDL92438.1"/>
    </source>
</evidence>
<name>A0A5B8FHW8_9RHOB</name>
<feature type="compositionally biased region" description="Basic and acidic residues" evidence="1">
    <location>
        <begin position="230"/>
        <end position="241"/>
    </location>
</feature>
<sequence>MFLRHRKILPALRRNIGAGAGQSPAKARSLAPDQSWPRPGHKAPRPGKASLTSDARPPEDTGSPATPAAAPREAELRLGIVLRRIPSKNRWVSHVWRAVAVLPGAPPADWVLLREEDGAQEYHAATMPLVLHRSEAESYRVALAGRPRTVWVVLRPAPPGAAQDIAVRLVTASPFEAQDYMESGEELVEPVPMPEALEAWIAAFTDAQPDGPAFVKRRRVPHAPAAEDGLGDRRIAQESDVYRAPSSLRDRKDMP</sequence>
<accession>A0A5B8FHW8</accession>
<organism evidence="2 3">
    <name type="scientific">Paroceanicella profunda</name>
    <dbReference type="NCBI Taxonomy" id="2579971"/>
    <lineage>
        <taxon>Bacteria</taxon>
        <taxon>Pseudomonadati</taxon>
        <taxon>Pseudomonadota</taxon>
        <taxon>Alphaproteobacteria</taxon>
        <taxon>Rhodobacterales</taxon>
        <taxon>Paracoccaceae</taxon>
        <taxon>Paroceanicella</taxon>
    </lineage>
</organism>
<feature type="region of interest" description="Disordered" evidence="1">
    <location>
        <begin position="212"/>
        <end position="255"/>
    </location>
</feature>